<accession>A0ABQ6G2C5</accession>
<dbReference type="Pfam" id="PF12697">
    <property type="entry name" value="Abhydrolase_6"/>
    <property type="match status" value="1"/>
</dbReference>
<keyword evidence="4" id="KW-1185">Reference proteome</keyword>
<dbReference type="RefSeq" id="WP_338257823.1">
    <property type="nucleotide sequence ID" value="NZ_BSRI01000002.1"/>
</dbReference>
<name>A0ABQ6G2C5_9CHLR</name>
<reference evidence="3 4" key="1">
    <citation type="submission" date="2023-02" db="EMBL/GenBank/DDBJ databases">
        <title>Dictyobacter halimunensis sp. nov., a new member of the class Ktedonobacteria from forest soil in a geothermal area.</title>
        <authorList>
            <person name="Rachmania M.K."/>
            <person name="Ningsih F."/>
            <person name="Sakai Y."/>
            <person name="Yabe S."/>
            <person name="Yokota A."/>
            <person name="Sjamsuridzal W."/>
        </authorList>
    </citation>
    <scope>NUCLEOTIDE SEQUENCE [LARGE SCALE GENOMIC DNA]</scope>
    <source>
        <strain evidence="3 4">S3.2.2.5</strain>
    </source>
</reference>
<keyword evidence="1 3" id="KW-0378">Hydrolase</keyword>
<evidence type="ECO:0000313" key="4">
    <source>
        <dbReference type="Proteomes" id="UP001344906"/>
    </source>
</evidence>
<evidence type="ECO:0000313" key="3">
    <source>
        <dbReference type="EMBL" id="GLV60686.1"/>
    </source>
</evidence>
<dbReference type="SUPFAM" id="SSF53474">
    <property type="entry name" value="alpha/beta-Hydrolases"/>
    <property type="match status" value="1"/>
</dbReference>
<dbReference type="EMBL" id="BSRI01000002">
    <property type="protein sequence ID" value="GLV60686.1"/>
    <property type="molecule type" value="Genomic_DNA"/>
</dbReference>
<dbReference type="InterPro" id="IPR029058">
    <property type="entry name" value="AB_hydrolase_fold"/>
</dbReference>
<protein>
    <submittedName>
        <fullName evidence="3">Alpha/beta hydrolase</fullName>
    </submittedName>
</protein>
<evidence type="ECO:0000256" key="1">
    <source>
        <dbReference type="ARBA" id="ARBA00022801"/>
    </source>
</evidence>
<dbReference type="GO" id="GO:0016787">
    <property type="term" value="F:hydrolase activity"/>
    <property type="evidence" value="ECO:0007669"/>
    <property type="project" value="UniProtKB-KW"/>
</dbReference>
<evidence type="ECO:0000259" key="2">
    <source>
        <dbReference type="Pfam" id="PF12697"/>
    </source>
</evidence>
<dbReference type="Gene3D" id="3.40.50.1820">
    <property type="entry name" value="alpha/beta hydrolase"/>
    <property type="match status" value="1"/>
</dbReference>
<dbReference type="PANTHER" id="PTHR43798">
    <property type="entry name" value="MONOACYLGLYCEROL LIPASE"/>
    <property type="match status" value="1"/>
</dbReference>
<organism evidence="3 4">
    <name type="scientific">Dictyobacter halimunensis</name>
    <dbReference type="NCBI Taxonomy" id="3026934"/>
    <lineage>
        <taxon>Bacteria</taxon>
        <taxon>Bacillati</taxon>
        <taxon>Chloroflexota</taxon>
        <taxon>Ktedonobacteria</taxon>
        <taxon>Ktedonobacterales</taxon>
        <taxon>Dictyobacteraceae</taxon>
        <taxon>Dictyobacter</taxon>
    </lineage>
</organism>
<dbReference type="PANTHER" id="PTHR43798:SF31">
    <property type="entry name" value="AB HYDROLASE SUPERFAMILY PROTEIN YCLE"/>
    <property type="match status" value="1"/>
</dbReference>
<feature type="domain" description="AB hydrolase-1" evidence="2">
    <location>
        <begin position="23"/>
        <end position="252"/>
    </location>
</feature>
<comment type="caution">
    <text evidence="3">The sequence shown here is derived from an EMBL/GenBank/DDBJ whole genome shotgun (WGS) entry which is preliminary data.</text>
</comment>
<gene>
    <name evidence="3" type="ORF">KDH_75050</name>
</gene>
<dbReference type="Proteomes" id="UP001344906">
    <property type="component" value="Unassembled WGS sequence"/>
</dbReference>
<proteinExistence type="predicted"/>
<dbReference type="InterPro" id="IPR000073">
    <property type="entry name" value="AB_hydrolase_1"/>
</dbReference>
<sequence length="269" mass="29803">MFREYGHEPFNIIVVHGGPGAVGTVAPVARKLGENRGVLEPLQTVYTLEGQIEELRQIVVENAATPAIFIGHSWGAWLCALVAAAYPDLARKLILVGSGPFEDRYVPRIEENRLNRLGQQEREEFLRIAAILNASAVPPEGADATLQRLGELATRADSYDLIEIPNDTTDLPGLVDPGKMYQGVWPAAAELRSTGELLRRVGTIRCPVVAIHGDCDPHPIDGVQQPLIPILQDFRMVILDRCGHTPWEERHARDIFYAILQQEIDRDPT</sequence>
<dbReference type="InterPro" id="IPR050266">
    <property type="entry name" value="AB_hydrolase_sf"/>
</dbReference>